<dbReference type="OrthoDB" id="6428176at2759"/>
<feature type="domain" description="Core Histone H2A/H2B/H3" evidence="2">
    <location>
        <begin position="198"/>
        <end position="261"/>
    </location>
</feature>
<dbReference type="Gene3D" id="1.10.20.10">
    <property type="entry name" value="Histone, subunit A"/>
    <property type="match status" value="1"/>
</dbReference>
<organism evidence="3 4">
    <name type="scientific">Nephila pilipes</name>
    <name type="common">Giant wood spider</name>
    <name type="synonym">Nephila maculata</name>
    <dbReference type="NCBI Taxonomy" id="299642"/>
    <lineage>
        <taxon>Eukaryota</taxon>
        <taxon>Metazoa</taxon>
        <taxon>Ecdysozoa</taxon>
        <taxon>Arthropoda</taxon>
        <taxon>Chelicerata</taxon>
        <taxon>Arachnida</taxon>
        <taxon>Araneae</taxon>
        <taxon>Araneomorphae</taxon>
        <taxon>Entelegynae</taxon>
        <taxon>Araneoidea</taxon>
        <taxon>Nephilidae</taxon>
        <taxon>Nephila</taxon>
    </lineage>
</organism>
<proteinExistence type="predicted"/>
<gene>
    <name evidence="3" type="ORF">NPIL_276261</name>
</gene>
<accession>A0A8X6Q4Z3</accession>
<feature type="region of interest" description="Disordered" evidence="1">
    <location>
        <begin position="132"/>
        <end position="164"/>
    </location>
</feature>
<evidence type="ECO:0000313" key="4">
    <source>
        <dbReference type="Proteomes" id="UP000887013"/>
    </source>
</evidence>
<name>A0A8X6Q4Z3_NEPPI</name>
<dbReference type="Proteomes" id="UP000887013">
    <property type="component" value="Unassembled WGS sequence"/>
</dbReference>
<comment type="caution">
    <text evidence="3">The sequence shown here is derived from an EMBL/GenBank/DDBJ whole genome shotgun (WGS) entry which is preliminary data.</text>
</comment>
<dbReference type="AlphaFoldDB" id="A0A8X6Q4Z3"/>
<dbReference type="Pfam" id="PF00125">
    <property type="entry name" value="Histone"/>
    <property type="match status" value="1"/>
</dbReference>
<reference evidence="3" key="1">
    <citation type="submission" date="2020-08" db="EMBL/GenBank/DDBJ databases">
        <title>Multicomponent nature underlies the extraordinary mechanical properties of spider dragline silk.</title>
        <authorList>
            <person name="Kono N."/>
            <person name="Nakamura H."/>
            <person name="Mori M."/>
            <person name="Yoshida Y."/>
            <person name="Ohtoshi R."/>
            <person name="Malay A.D."/>
            <person name="Moran D.A.P."/>
            <person name="Tomita M."/>
            <person name="Numata K."/>
            <person name="Arakawa K."/>
        </authorList>
    </citation>
    <scope>NUCLEOTIDE SEQUENCE</scope>
</reference>
<keyword evidence="4" id="KW-1185">Reference proteome</keyword>
<protein>
    <recommendedName>
        <fullName evidence="2">Core Histone H2A/H2B/H3 domain-containing protein</fullName>
    </recommendedName>
</protein>
<dbReference type="SUPFAM" id="SSF47113">
    <property type="entry name" value="Histone-fold"/>
    <property type="match status" value="1"/>
</dbReference>
<feature type="compositionally biased region" description="Polar residues" evidence="1">
    <location>
        <begin position="151"/>
        <end position="160"/>
    </location>
</feature>
<evidence type="ECO:0000313" key="3">
    <source>
        <dbReference type="EMBL" id="GFT96211.1"/>
    </source>
</evidence>
<dbReference type="EMBL" id="BMAW01026231">
    <property type="protein sequence ID" value="GFT96211.1"/>
    <property type="molecule type" value="Genomic_DNA"/>
</dbReference>
<sequence>MSDSKLVRFFGEVIKFVDNFNIEQDESFLVQSECFKKKWENPRLIYKPFGSSMPIQRISYSTKLAVITPNKNSIEYPYFHSRNLRYINCYEELRKRNYESSKKINITGWETEKWCESKATISDFGESYNKSDQVLNSPKKKSNPAVDLSSKLESLTPSSKDLTDTRALPFPNTPLKFSGIFKHGRKSVKRKYEYNDSDFESFVRELVIQVTEDLTLSQEAVVHVENILMQMVDAIVNKAMKLVVLGKRKTLTMTDLQMAIELTLPPKLANMAIRNASLVVFKKCNLTYY</sequence>
<dbReference type="InterPro" id="IPR009072">
    <property type="entry name" value="Histone-fold"/>
</dbReference>
<dbReference type="InterPro" id="IPR007125">
    <property type="entry name" value="H2A/H2B/H3"/>
</dbReference>
<dbReference type="GO" id="GO:0046982">
    <property type="term" value="F:protein heterodimerization activity"/>
    <property type="evidence" value="ECO:0007669"/>
    <property type="project" value="InterPro"/>
</dbReference>
<dbReference type="GO" id="GO:0003677">
    <property type="term" value="F:DNA binding"/>
    <property type="evidence" value="ECO:0007669"/>
    <property type="project" value="InterPro"/>
</dbReference>
<evidence type="ECO:0000259" key="2">
    <source>
        <dbReference type="Pfam" id="PF00125"/>
    </source>
</evidence>
<evidence type="ECO:0000256" key="1">
    <source>
        <dbReference type="SAM" id="MobiDB-lite"/>
    </source>
</evidence>